<evidence type="ECO:0000256" key="3">
    <source>
        <dbReference type="SAM" id="Phobius"/>
    </source>
</evidence>
<accession>A0ABU6ZSI8</accession>
<protein>
    <submittedName>
        <fullName evidence="4">Yls9-like</fullName>
    </submittedName>
</protein>
<feature type="transmembrane region" description="Helical" evidence="3">
    <location>
        <begin position="34"/>
        <end position="56"/>
    </location>
</feature>
<dbReference type="InterPro" id="IPR044839">
    <property type="entry name" value="NDR1-like"/>
</dbReference>
<reference evidence="4 5" key="1">
    <citation type="journal article" date="2023" name="Plants (Basel)">
        <title>Bridging the Gap: Combining Genomics and Transcriptomics Approaches to Understand Stylosanthes scabra, an Orphan Legume from the Brazilian Caatinga.</title>
        <authorList>
            <person name="Ferreira-Neto J.R.C."/>
            <person name="da Silva M.D."/>
            <person name="Binneck E."/>
            <person name="de Melo N.F."/>
            <person name="da Silva R.H."/>
            <person name="de Melo A.L.T.M."/>
            <person name="Pandolfi V."/>
            <person name="Bustamante F.O."/>
            <person name="Brasileiro-Vidal A.C."/>
            <person name="Benko-Iseppon A.M."/>
        </authorList>
    </citation>
    <scope>NUCLEOTIDE SEQUENCE [LARGE SCALE GENOMIC DNA]</scope>
    <source>
        <tissue evidence="4">Leaves</tissue>
    </source>
</reference>
<comment type="subcellular location">
    <subcellularLocation>
        <location evidence="1">Membrane</location>
    </subcellularLocation>
</comment>
<proteinExistence type="predicted"/>
<evidence type="ECO:0000256" key="2">
    <source>
        <dbReference type="ARBA" id="ARBA00023136"/>
    </source>
</evidence>
<sequence>MADEKQPPLMNGGYGPLTPPPYNQHRSRNCLCCFFKVLITLIILLGLASLISCLILRPRPLKFSVTNANLTQFNYNSDKKTLDYNLVLNFTARNPNKKLGLYYDYVEANAFYQDVWFSLIDVINWENSFRQSPKSTIEMSGVFKGQQVLFLDESQRSQFDLEKNNHGVFNIFVGLDLKIRYKLGRMTVTKSKSKAKCPIKVALSGDGKIVSPFEPIECDIDVKG</sequence>
<evidence type="ECO:0000313" key="5">
    <source>
        <dbReference type="Proteomes" id="UP001341840"/>
    </source>
</evidence>
<dbReference type="Proteomes" id="UP001341840">
    <property type="component" value="Unassembled WGS sequence"/>
</dbReference>
<dbReference type="PANTHER" id="PTHR31415">
    <property type="entry name" value="OS05G0367900 PROTEIN"/>
    <property type="match status" value="1"/>
</dbReference>
<name>A0ABU6ZSI8_9FABA</name>
<organism evidence="4 5">
    <name type="scientific">Stylosanthes scabra</name>
    <dbReference type="NCBI Taxonomy" id="79078"/>
    <lineage>
        <taxon>Eukaryota</taxon>
        <taxon>Viridiplantae</taxon>
        <taxon>Streptophyta</taxon>
        <taxon>Embryophyta</taxon>
        <taxon>Tracheophyta</taxon>
        <taxon>Spermatophyta</taxon>
        <taxon>Magnoliopsida</taxon>
        <taxon>eudicotyledons</taxon>
        <taxon>Gunneridae</taxon>
        <taxon>Pentapetalae</taxon>
        <taxon>rosids</taxon>
        <taxon>fabids</taxon>
        <taxon>Fabales</taxon>
        <taxon>Fabaceae</taxon>
        <taxon>Papilionoideae</taxon>
        <taxon>50 kb inversion clade</taxon>
        <taxon>dalbergioids sensu lato</taxon>
        <taxon>Dalbergieae</taxon>
        <taxon>Pterocarpus clade</taxon>
        <taxon>Stylosanthes</taxon>
    </lineage>
</organism>
<keyword evidence="3" id="KW-1133">Transmembrane helix</keyword>
<keyword evidence="2 3" id="KW-0472">Membrane</keyword>
<keyword evidence="5" id="KW-1185">Reference proteome</keyword>
<evidence type="ECO:0000256" key="1">
    <source>
        <dbReference type="ARBA" id="ARBA00004370"/>
    </source>
</evidence>
<dbReference type="PANTHER" id="PTHR31415:SF4">
    <property type="entry name" value="NDR1_HIN1-LIKE PROTEIN 3"/>
    <property type="match status" value="1"/>
</dbReference>
<keyword evidence="3" id="KW-0812">Transmembrane</keyword>
<comment type="caution">
    <text evidence="4">The sequence shown here is derived from an EMBL/GenBank/DDBJ whole genome shotgun (WGS) entry which is preliminary data.</text>
</comment>
<gene>
    <name evidence="4" type="primary">YLS9_9</name>
    <name evidence="4" type="ORF">PIB30_089162</name>
</gene>
<evidence type="ECO:0000313" key="4">
    <source>
        <dbReference type="EMBL" id="MED6224960.1"/>
    </source>
</evidence>
<dbReference type="EMBL" id="JASCZI010273514">
    <property type="protein sequence ID" value="MED6224960.1"/>
    <property type="molecule type" value="Genomic_DNA"/>
</dbReference>